<sequence>MSRGSDQTSQRAGRPPGWLNYRLAISMALYGISEAILSRFYFGFDGVVFGSQCLGGARVTHPRLCDHARS</sequence>
<gene>
    <name evidence="2" type="ORF">EVAR_92754_1</name>
</gene>
<organism evidence="2 3">
    <name type="scientific">Eumeta variegata</name>
    <name type="common">Bagworm moth</name>
    <name type="synonym">Eumeta japonica</name>
    <dbReference type="NCBI Taxonomy" id="151549"/>
    <lineage>
        <taxon>Eukaryota</taxon>
        <taxon>Metazoa</taxon>
        <taxon>Ecdysozoa</taxon>
        <taxon>Arthropoda</taxon>
        <taxon>Hexapoda</taxon>
        <taxon>Insecta</taxon>
        <taxon>Pterygota</taxon>
        <taxon>Neoptera</taxon>
        <taxon>Endopterygota</taxon>
        <taxon>Lepidoptera</taxon>
        <taxon>Glossata</taxon>
        <taxon>Ditrysia</taxon>
        <taxon>Tineoidea</taxon>
        <taxon>Psychidae</taxon>
        <taxon>Oiketicinae</taxon>
        <taxon>Eumeta</taxon>
    </lineage>
</organism>
<evidence type="ECO:0000313" key="2">
    <source>
        <dbReference type="EMBL" id="GBP06846.1"/>
    </source>
</evidence>
<evidence type="ECO:0000313" key="3">
    <source>
        <dbReference type="Proteomes" id="UP000299102"/>
    </source>
</evidence>
<protein>
    <submittedName>
        <fullName evidence="2">Uncharacterized protein</fullName>
    </submittedName>
</protein>
<name>A0A4C1SY15_EUMVA</name>
<dbReference type="Proteomes" id="UP000299102">
    <property type="component" value="Unassembled WGS sequence"/>
</dbReference>
<evidence type="ECO:0000256" key="1">
    <source>
        <dbReference type="SAM" id="Phobius"/>
    </source>
</evidence>
<keyword evidence="1" id="KW-1133">Transmembrane helix</keyword>
<reference evidence="2 3" key="1">
    <citation type="journal article" date="2019" name="Commun. Biol.">
        <title>The bagworm genome reveals a unique fibroin gene that provides high tensile strength.</title>
        <authorList>
            <person name="Kono N."/>
            <person name="Nakamura H."/>
            <person name="Ohtoshi R."/>
            <person name="Tomita M."/>
            <person name="Numata K."/>
            <person name="Arakawa K."/>
        </authorList>
    </citation>
    <scope>NUCLEOTIDE SEQUENCE [LARGE SCALE GENOMIC DNA]</scope>
</reference>
<keyword evidence="1" id="KW-0472">Membrane</keyword>
<proteinExistence type="predicted"/>
<comment type="caution">
    <text evidence="2">The sequence shown here is derived from an EMBL/GenBank/DDBJ whole genome shotgun (WGS) entry which is preliminary data.</text>
</comment>
<keyword evidence="3" id="KW-1185">Reference proteome</keyword>
<accession>A0A4C1SY15</accession>
<dbReference type="EMBL" id="BGZK01000023">
    <property type="protein sequence ID" value="GBP06846.1"/>
    <property type="molecule type" value="Genomic_DNA"/>
</dbReference>
<dbReference type="AlphaFoldDB" id="A0A4C1SY15"/>
<feature type="transmembrane region" description="Helical" evidence="1">
    <location>
        <begin position="21"/>
        <end position="42"/>
    </location>
</feature>
<keyword evidence="1" id="KW-0812">Transmembrane</keyword>